<proteinExistence type="predicted"/>
<evidence type="ECO:0008006" key="2">
    <source>
        <dbReference type="Google" id="ProtNLM"/>
    </source>
</evidence>
<comment type="caution">
    <text evidence="1">The sequence shown here is derived from an EMBL/GenBank/DDBJ whole genome shotgun (WGS) entry which is preliminary data.</text>
</comment>
<accession>A0A7C6EHF2</accession>
<organism evidence="1">
    <name type="scientific">candidate division WOR-3 bacterium</name>
    <dbReference type="NCBI Taxonomy" id="2052148"/>
    <lineage>
        <taxon>Bacteria</taxon>
        <taxon>Bacteria division WOR-3</taxon>
    </lineage>
</organism>
<gene>
    <name evidence="1" type="ORF">ENV70_06490</name>
</gene>
<sequence length="61" mass="7243">MIFSIERFWEHYKNKYRAINIAALYARKVKDEQLQGLIDKKVNPIKEALIKCSVGVIKYKE</sequence>
<dbReference type="EMBL" id="DTHJ01000134">
    <property type="protein sequence ID" value="HHS63240.1"/>
    <property type="molecule type" value="Genomic_DNA"/>
</dbReference>
<reference evidence="1" key="1">
    <citation type="journal article" date="2020" name="mSystems">
        <title>Genome- and Community-Level Interaction Insights into Carbon Utilization and Element Cycling Functions of Hydrothermarchaeota in Hydrothermal Sediment.</title>
        <authorList>
            <person name="Zhou Z."/>
            <person name="Liu Y."/>
            <person name="Xu W."/>
            <person name="Pan J."/>
            <person name="Luo Z.H."/>
            <person name="Li M."/>
        </authorList>
    </citation>
    <scope>NUCLEOTIDE SEQUENCE [LARGE SCALE GENOMIC DNA]</scope>
    <source>
        <strain evidence="1">SpSt-783</strain>
    </source>
</reference>
<protein>
    <recommendedName>
        <fullName evidence="2">DNA-directed RNA polymerase</fullName>
    </recommendedName>
</protein>
<evidence type="ECO:0000313" key="1">
    <source>
        <dbReference type="EMBL" id="HHS63240.1"/>
    </source>
</evidence>
<name>A0A7C6EHF2_UNCW3</name>
<dbReference type="AlphaFoldDB" id="A0A7C6EHF2"/>